<dbReference type="AlphaFoldDB" id="A0A2T5VGG5"/>
<dbReference type="EMBL" id="QAYG01000001">
    <property type="protein sequence ID" value="PTW62854.1"/>
    <property type="molecule type" value="Genomic_DNA"/>
</dbReference>
<feature type="domain" description="XdhC Rossmann" evidence="3">
    <location>
        <begin position="108"/>
        <end position="249"/>
    </location>
</feature>
<evidence type="ECO:0000313" key="4">
    <source>
        <dbReference type="EMBL" id="PTW62854.1"/>
    </source>
</evidence>
<dbReference type="OrthoDB" id="9815497at2"/>
<feature type="region of interest" description="Disordered" evidence="1">
    <location>
        <begin position="270"/>
        <end position="295"/>
    </location>
</feature>
<feature type="domain" description="XdhC- CoxI" evidence="2">
    <location>
        <begin position="12"/>
        <end position="76"/>
    </location>
</feature>
<protein>
    <submittedName>
        <fullName evidence="4">Xanthine dehydrogenase accessory factor</fullName>
    </submittedName>
</protein>
<dbReference type="RefSeq" id="WP_107988363.1">
    <property type="nucleotide sequence ID" value="NZ_QAYG01000001.1"/>
</dbReference>
<dbReference type="InterPro" id="IPR052698">
    <property type="entry name" value="MoCofactor_Util/Proc"/>
</dbReference>
<dbReference type="Gene3D" id="3.40.50.720">
    <property type="entry name" value="NAD(P)-binding Rossmann-like Domain"/>
    <property type="match status" value="1"/>
</dbReference>
<dbReference type="InterPro" id="IPR036291">
    <property type="entry name" value="NAD(P)-bd_dom_sf"/>
</dbReference>
<dbReference type="Pfam" id="PF13478">
    <property type="entry name" value="XdhC_C"/>
    <property type="match status" value="1"/>
</dbReference>
<evidence type="ECO:0000259" key="2">
    <source>
        <dbReference type="Pfam" id="PF02625"/>
    </source>
</evidence>
<evidence type="ECO:0000313" key="5">
    <source>
        <dbReference type="Proteomes" id="UP000244081"/>
    </source>
</evidence>
<reference evidence="4 5" key="1">
    <citation type="submission" date="2018-04" db="EMBL/GenBank/DDBJ databases">
        <title>Genomic Encyclopedia of Archaeal and Bacterial Type Strains, Phase II (KMG-II): from individual species to whole genera.</title>
        <authorList>
            <person name="Goeker M."/>
        </authorList>
    </citation>
    <scope>NUCLEOTIDE SEQUENCE [LARGE SCALE GENOMIC DNA]</scope>
    <source>
        <strain evidence="4 5">DSM 23382</strain>
    </source>
</reference>
<dbReference type="InterPro" id="IPR027051">
    <property type="entry name" value="XdhC_Rossmann_dom"/>
</dbReference>
<evidence type="ECO:0000256" key="1">
    <source>
        <dbReference type="SAM" id="MobiDB-lite"/>
    </source>
</evidence>
<dbReference type="InterPro" id="IPR003777">
    <property type="entry name" value="XdhC_CoxI"/>
</dbReference>
<dbReference type="SUPFAM" id="SSF51735">
    <property type="entry name" value="NAD(P)-binding Rossmann-fold domains"/>
    <property type="match status" value="1"/>
</dbReference>
<gene>
    <name evidence="4" type="ORF">C8N35_101902</name>
</gene>
<organism evidence="4 5">
    <name type="scientific">Breoghania corrubedonensis</name>
    <dbReference type="NCBI Taxonomy" id="665038"/>
    <lineage>
        <taxon>Bacteria</taxon>
        <taxon>Pseudomonadati</taxon>
        <taxon>Pseudomonadota</taxon>
        <taxon>Alphaproteobacteria</taxon>
        <taxon>Hyphomicrobiales</taxon>
        <taxon>Stappiaceae</taxon>
        <taxon>Breoghania</taxon>
    </lineage>
</organism>
<keyword evidence="5" id="KW-1185">Reference proteome</keyword>
<sequence>MDVFEELVRERSARRPCALATIVNVQGSVPASDHAKMLVREDGSIVGTVGGGAAEGEVISKARETMKDGKPRMVSFNLHDNPLLDSGMVCGGALDVFVEPFRPAVSAYLFGGGHVGLVTARLAQSVGFEVEVIDDRPEFANAERFPEARAVHAGPWEEVTANLTPDEHALIFIATRGHAHDTKVLSWALTTPAGYIGMIGSKRKVQTVFNKIRTQNVPSERLARVHAPVGLNIGADTPEEIAVSVVAEMIAHIRGAQAVSSRFMADLETSRRSAKGEDGDVDPVPAERVSGLGAA</sequence>
<dbReference type="Proteomes" id="UP000244081">
    <property type="component" value="Unassembled WGS sequence"/>
</dbReference>
<dbReference type="PANTHER" id="PTHR30388">
    <property type="entry name" value="ALDEHYDE OXIDOREDUCTASE MOLYBDENUM COFACTOR ASSEMBLY PROTEIN"/>
    <property type="match status" value="1"/>
</dbReference>
<proteinExistence type="predicted"/>
<dbReference type="Pfam" id="PF02625">
    <property type="entry name" value="XdhC_CoxI"/>
    <property type="match status" value="1"/>
</dbReference>
<name>A0A2T5VGG5_9HYPH</name>
<comment type="caution">
    <text evidence="4">The sequence shown here is derived from an EMBL/GenBank/DDBJ whole genome shotgun (WGS) entry which is preliminary data.</text>
</comment>
<dbReference type="PANTHER" id="PTHR30388:SF6">
    <property type="entry name" value="XANTHINE DEHYDROGENASE SUBUNIT A-RELATED"/>
    <property type="match status" value="1"/>
</dbReference>
<accession>A0A2T5VGG5</accession>
<evidence type="ECO:0000259" key="3">
    <source>
        <dbReference type="Pfam" id="PF13478"/>
    </source>
</evidence>